<organism evidence="1 2">
    <name type="scientific">Pangasianodon gigas</name>
    <name type="common">Mekong giant catfish</name>
    <name type="synonym">Pangasius gigas</name>
    <dbReference type="NCBI Taxonomy" id="30993"/>
    <lineage>
        <taxon>Eukaryota</taxon>
        <taxon>Metazoa</taxon>
        <taxon>Chordata</taxon>
        <taxon>Craniata</taxon>
        <taxon>Vertebrata</taxon>
        <taxon>Euteleostomi</taxon>
        <taxon>Actinopterygii</taxon>
        <taxon>Neopterygii</taxon>
        <taxon>Teleostei</taxon>
        <taxon>Ostariophysi</taxon>
        <taxon>Siluriformes</taxon>
        <taxon>Pangasiidae</taxon>
        <taxon>Pangasianodon</taxon>
    </lineage>
</organism>
<protein>
    <submittedName>
        <fullName evidence="1">Uncharacterized protein</fullName>
    </submittedName>
</protein>
<comment type="caution">
    <text evidence="1">The sequence shown here is derived from an EMBL/GenBank/DDBJ whole genome shotgun (WGS) entry which is preliminary data.</text>
</comment>
<gene>
    <name evidence="1" type="ORF">PGIGA_G00259420</name>
</gene>
<dbReference type="Proteomes" id="UP000829447">
    <property type="component" value="Linkage Group LG9"/>
</dbReference>
<proteinExistence type="predicted"/>
<evidence type="ECO:0000313" key="1">
    <source>
        <dbReference type="EMBL" id="MCI4382078.1"/>
    </source>
</evidence>
<keyword evidence="2" id="KW-1185">Reference proteome</keyword>
<dbReference type="EMBL" id="CM040462">
    <property type="protein sequence ID" value="MCI4382078.1"/>
    <property type="molecule type" value="Genomic_DNA"/>
</dbReference>
<name>A0ACC5WSP1_PANGG</name>
<evidence type="ECO:0000313" key="2">
    <source>
        <dbReference type="Proteomes" id="UP000829447"/>
    </source>
</evidence>
<accession>A0ACC5WSP1</accession>
<sequence>MSTSSAFNDEKGGSSTAAEPEYGHDPASGGIFSSDYKRHDDLKEMLDSNKDSLKLEAMKRIVAMIARGKNASDLFPAVVKNVACKNIEVKKLVYVYLVRYAEEQQDLALLSISTFQRGLKDPNQLIRASALRVLSSIRVTIIVPIMMLAIKEAASDMSPYVRKTAAHAIPKLYSLDPEQKDQLIEVIEKLLADKTTLVAGSVVMAFEEVCPERIDLIHKNYRKLCNLLIDVEEWGQVVIINMLTRYARTQFLNPNINESLLEEGGEKAFYGSDDDEDDEEKKAEAAALAKRKPYVMDPDHRLLLRNTKPLLQSRNAAVVMAVAQLYFHLAPKAEVGVIAKALVRLMRSHSEVQYVVLQNVATMTIKRRGMFEPYLKSFYIRSTDPTQIKILKLEVLTNLANETNISTILREFQTYIKSMDKDFVAATIQAIGRCATNIGEVRDTCLNGLVQLLSNRDELVVAESVVVIKKLLQMQPEQHSDIIKHMAKLTDNIQVPMARASILWLIGEYCEHVPKIAPDVLRKMAKSFTNEEDIVKLQIINLAAKLYLTNSKQTKLLTQYVLNLAKYDQNYDIRDRARFIRQLIVPTDKSGALSKYAKKLFLALKPAPVLESPFKDRDHFQLGSLSHLLNTKAGGYQELPDWPESAPDPSVRNVEVPEWTKCTSRKERKEKKVEKPFYSDSEGESGPTESADSETNSSSGSESGSEESGSGSESEESEEESESDEEEKDGEEEKTKKKKKVDKSKSKKPESAESDQSSGEEQKRGRKGGKEQKRLSESESEEDSESESSESESESEEESDSDMDTRKKKTPASKPPPAKQTKKESKKESKEMSLLDLDDFEPTPSPQVTPVNNFLSSSLVADLEGLSLTDTVLAPTTIAPSGSIRMYELLHRITGEGLGVEYCFSRQPFSPDPNMVAVQIQFTNNTSSETKNLHIEEPRLQSGMRIKEFTEIEVLPAGESVTVVMGIDFCDSTQAANFQLCTHTRKFFVSIQPPVGELMMPAFLTENEFKKEQGQLMGMNEISEKLSLEEKCQSDHAIIERVTATANLSRVPCGSEKECRFAGKTVSSGSLVLVTVARKEAREAQLTVNCEKMVIGTMLVKDILHALTQ</sequence>
<reference evidence="1 2" key="1">
    <citation type="journal article" date="2022" name="bioRxiv">
        <title>An ancient truncated duplication of the anti-Mullerian hormone receptor type 2 gene is a potential conserved master sex determinant in the Pangasiidae catfish family.</title>
        <authorList>
            <person name="Wen M."/>
            <person name="Pan Q."/>
            <person name="Jouanno E."/>
            <person name="Montfort J."/>
            <person name="Zahm M."/>
            <person name="Cabau C."/>
            <person name="Klopp C."/>
            <person name="Iampietro C."/>
            <person name="Roques C."/>
            <person name="Bouchez O."/>
            <person name="Castinel A."/>
            <person name="Donnadieu C."/>
            <person name="Parrinello H."/>
            <person name="Poncet C."/>
            <person name="Belmonte E."/>
            <person name="Gautier V."/>
            <person name="Avarre J.-C."/>
            <person name="Dugue R."/>
            <person name="Gustiano R."/>
            <person name="Ha T.T.T."/>
            <person name="Campet M."/>
            <person name="Sriphairoj K."/>
            <person name="Ribolli J."/>
            <person name="de Almeida F.L."/>
            <person name="Desvignes T."/>
            <person name="Postlethwait J.H."/>
            <person name="Bucao C.F."/>
            <person name="Robinson-Rechavi M."/>
            <person name="Bobe J."/>
            <person name="Herpin A."/>
            <person name="Guiguen Y."/>
        </authorList>
    </citation>
    <scope>NUCLEOTIDE SEQUENCE [LARGE SCALE GENOMIC DNA]</scope>
    <source>
        <strain evidence="1">YG-Dec2019</strain>
    </source>
</reference>